<keyword evidence="3" id="KW-1185">Reference proteome</keyword>
<dbReference type="EMBL" id="JAAGWH010000002">
    <property type="protein sequence ID" value="NEK92674.1"/>
    <property type="molecule type" value="Genomic_DNA"/>
</dbReference>
<evidence type="ECO:0000313" key="4">
    <source>
        <dbReference type="Proteomes" id="UP000471152"/>
    </source>
</evidence>
<sequence length="226" mass="24401">MPSRLVDLETLLTVVDDPRSVADLAAYFEPDRAPGASPRYSGSRFEFLAGGGDRPGTANEITADDLVAVTMMGVDVPGDVALQLLEGGLGADVTRHLEEIPTDVGIEDAAAVELFASHSHARVVWDLLEEPHGMGWVVTGTLLARKRPQLVPVEDRVVRCAFGRPDGVWNWLLSMFADGRLGAHLRAALARAGVPSQVSALRVLDVIVWMRHRPAHLHDHCAGPGW</sequence>
<dbReference type="Proteomes" id="UP000468828">
    <property type="component" value="Unassembled WGS sequence"/>
</dbReference>
<evidence type="ECO:0000313" key="3">
    <source>
        <dbReference type="Proteomes" id="UP000468828"/>
    </source>
</evidence>
<organism evidence="1 3">
    <name type="scientific">Modestobacter muralis</name>
    <dbReference type="NCBI Taxonomy" id="1608614"/>
    <lineage>
        <taxon>Bacteria</taxon>
        <taxon>Bacillati</taxon>
        <taxon>Actinomycetota</taxon>
        <taxon>Actinomycetes</taxon>
        <taxon>Geodermatophilales</taxon>
        <taxon>Geodermatophilaceae</taxon>
        <taxon>Modestobacter</taxon>
    </lineage>
</organism>
<name>A0A6P0ERV6_9ACTN</name>
<protein>
    <submittedName>
        <fullName evidence="1">Uncharacterized protein</fullName>
    </submittedName>
</protein>
<reference evidence="2 4" key="2">
    <citation type="submission" date="2020-02" db="EMBL/GenBank/DDBJ databases">
        <title>The WGS of Modestobacter muralis DSM 100205.</title>
        <authorList>
            <person name="Jiang Z."/>
        </authorList>
    </citation>
    <scope>NUCLEOTIDE SEQUENCE [LARGE SCALE GENOMIC DNA]</scope>
    <source>
        <strain evidence="2 4">DSM 100205</strain>
    </source>
</reference>
<proteinExistence type="predicted"/>
<evidence type="ECO:0000313" key="1">
    <source>
        <dbReference type="EMBL" id="NEK92674.1"/>
    </source>
</evidence>
<dbReference type="RefSeq" id="WP_163608999.1">
    <property type="nucleotide sequence ID" value="NZ_JAAGWB010000002.1"/>
</dbReference>
<accession>A0A6P0ERV6</accession>
<dbReference type="InterPro" id="IPR046275">
    <property type="entry name" value="DUF6308"/>
</dbReference>
<reference evidence="1 3" key="1">
    <citation type="submission" date="2020-01" db="EMBL/GenBank/DDBJ databases">
        <title>the WGS Modestobacter muralis CPCC 204518.</title>
        <authorList>
            <person name="Jiang Z."/>
        </authorList>
    </citation>
    <scope>NUCLEOTIDE SEQUENCE [LARGE SCALE GENOMIC DNA]</scope>
    <source>
        <strain evidence="1 3">DSM 100205</strain>
    </source>
</reference>
<comment type="caution">
    <text evidence="1">The sequence shown here is derived from an EMBL/GenBank/DDBJ whole genome shotgun (WGS) entry which is preliminary data.</text>
</comment>
<dbReference type="EMBL" id="JAAGWB010000002">
    <property type="protein sequence ID" value="NEN49441.1"/>
    <property type="molecule type" value="Genomic_DNA"/>
</dbReference>
<dbReference type="AlphaFoldDB" id="A0A6P0ERV6"/>
<dbReference type="Pfam" id="PF19827">
    <property type="entry name" value="DUF6308"/>
    <property type="match status" value="1"/>
</dbReference>
<evidence type="ECO:0000313" key="2">
    <source>
        <dbReference type="EMBL" id="NEN49441.1"/>
    </source>
</evidence>
<dbReference type="Proteomes" id="UP000471152">
    <property type="component" value="Unassembled WGS sequence"/>
</dbReference>
<gene>
    <name evidence="2" type="ORF">G3R41_00590</name>
    <name evidence="1" type="ORF">GCU67_00590</name>
</gene>